<comment type="subcellular location">
    <subcellularLocation>
        <location evidence="1">Nucleus</location>
    </subcellularLocation>
</comment>
<dbReference type="SUPFAM" id="SSF46689">
    <property type="entry name" value="Homeodomain-like"/>
    <property type="match status" value="1"/>
</dbReference>
<dbReference type="Gene3D" id="1.10.10.60">
    <property type="entry name" value="Homeodomain-like"/>
    <property type="match status" value="1"/>
</dbReference>
<evidence type="ECO:0000256" key="9">
    <source>
        <dbReference type="ARBA" id="ARBA00023242"/>
    </source>
</evidence>
<dbReference type="NCBIfam" id="TIGR01566">
    <property type="entry name" value="ZF_HD_prot_N"/>
    <property type="match status" value="1"/>
</dbReference>
<sequence>MPVLNSFHAIFHSHDYYKLTKNHQRNIPNFPFFHLLQQNLKLALCFSSSPKSTLYHNPIALTQQAKTKNKKTPLLQLSFPLSKMDLSVVPYQQQQHHKSETVHDQDVDIVLHTRPITTMISNPKATKDPCKNVVKYKECMRNHAASIGGHANDGCGEFMPRGDDGTRDWLTCAACGCHRNFHRRESSTKRQHQQQLLLSPPPQQFLLYGAPTTKNMNPVHDFMSRPHDDDDDDDGLDDLDNDRRSETPERGEVNVVGSGGKGFMVKSTSGSSNKRFRTKFTQEQKERMLEFAEKIGWRIQKHDDMALNQFCNEIGIKRNVLKVWMHNNKNAHRRRDGVPPVSAEAPPPPLPPSAPPQPVECSLEADTSEDGLEREGTKSEQKPTHEIG</sequence>
<dbReference type="PANTHER" id="PTHR31948:SF128">
    <property type="entry name" value="ZINC-FINGER HOMEODOMAIN PROTEIN 8"/>
    <property type="match status" value="1"/>
</dbReference>
<dbReference type="GO" id="GO:0000976">
    <property type="term" value="F:transcription cis-regulatory region binding"/>
    <property type="evidence" value="ECO:0007669"/>
    <property type="project" value="TreeGrafter"/>
</dbReference>
<reference evidence="12" key="1">
    <citation type="journal article" date="2023" name="Mol. Ecol. Resour.">
        <title>Chromosome-level genome assembly of a triploid poplar Populus alba 'Berolinensis'.</title>
        <authorList>
            <person name="Chen S."/>
            <person name="Yu Y."/>
            <person name="Wang X."/>
            <person name="Wang S."/>
            <person name="Zhang T."/>
            <person name="Zhou Y."/>
            <person name="He R."/>
            <person name="Meng N."/>
            <person name="Wang Y."/>
            <person name="Liu W."/>
            <person name="Liu Z."/>
            <person name="Liu J."/>
            <person name="Guo Q."/>
            <person name="Huang H."/>
            <person name="Sederoff R.R."/>
            <person name="Wang G."/>
            <person name="Qu G."/>
            <person name="Chen S."/>
        </authorList>
    </citation>
    <scope>NUCLEOTIDE SEQUENCE</scope>
    <source>
        <strain evidence="12">SC-2020</strain>
    </source>
</reference>
<dbReference type="PANTHER" id="PTHR31948">
    <property type="entry name" value="ZINC-FINGER HOMEODOMAIN PROTEIN 2"/>
    <property type="match status" value="1"/>
</dbReference>
<dbReference type="PROSITE" id="PS51523">
    <property type="entry name" value="ZF_HD_DIMER"/>
    <property type="match status" value="1"/>
</dbReference>
<keyword evidence="2" id="KW-0479">Metal-binding</keyword>
<evidence type="ECO:0000313" key="12">
    <source>
        <dbReference type="EMBL" id="KAJ6975569.1"/>
    </source>
</evidence>
<organism evidence="12 13">
    <name type="scientific">Populus alba x Populus x berolinensis</name>
    <dbReference type="NCBI Taxonomy" id="444605"/>
    <lineage>
        <taxon>Eukaryota</taxon>
        <taxon>Viridiplantae</taxon>
        <taxon>Streptophyta</taxon>
        <taxon>Embryophyta</taxon>
        <taxon>Tracheophyta</taxon>
        <taxon>Spermatophyta</taxon>
        <taxon>Magnoliopsida</taxon>
        <taxon>eudicotyledons</taxon>
        <taxon>Gunneridae</taxon>
        <taxon>Pentapetalae</taxon>
        <taxon>rosids</taxon>
        <taxon>fabids</taxon>
        <taxon>Malpighiales</taxon>
        <taxon>Salicaceae</taxon>
        <taxon>Saliceae</taxon>
        <taxon>Populus</taxon>
    </lineage>
</organism>
<evidence type="ECO:0000256" key="4">
    <source>
        <dbReference type="ARBA" id="ARBA00022833"/>
    </source>
</evidence>
<evidence type="ECO:0000256" key="1">
    <source>
        <dbReference type="ARBA" id="ARBA00004123"/>
    </source>
</evidence>
<dbReference type="GO" id="GO:0050793">
    <property type="term" value="P:regulation of developmental process"/>
    <property type="evidence" value="ECO:0007669"/>
    <property type="project" value="TreeGrafter"/>
</dbReference>
<feature type="compositionally biased region" description="Basic and acidic residues" evidence="10">
    <location>
        <begin position="241"/>
        <end position="252"/>
    </location>
</feature>
<evidence type="ECO:0000256" key="3">
    <source>
        <dbReference type="ARBA" id="ARBA00022771"/>
    </source>
</evidence>
<name>A0AAD6LZH9_9ROSI</name>
<feature type="region of interest" description="Disordered" evidence="10">
    <location>
        <begin position="210"/>
        <end position="277"/>
    </location>
</feature>
<keyword evidence="8" id="KW-0804">Transcription</keyword>
<feature type="compositionally biased region" description="Acidic residues" evidence="10">
    <location>
        <begin position="229"/>
        <end position="240"/>
    </location>
</feature>
<dbReference type="InterPro" id="IPR009057">
    <property type="entry name" value="Homeodomain-like_sf"/>
</dbReference>
<dbReference type="InterPro" id="IPR006455">
    <property type="entry name" value="Homeodomain_ZF_HD"/>
</dbReference>
<comment type="caution">
    <text evidence="12">The sequence shown here is derived from an EMBL/GenBank/DDBJ whole genome shotgun (WGS) entry which is preliminary data.</text>
</comment>
<dbReference type="EMBL" id="JAQIZT010000013">
    <property type="protein sequence ID" value="KAJ6975569.1"/>
    <property type="molecule type" value="Genomic_DNA"/>
</dbReference>
<keyword evidence="7 12" id="KW-0371">Homeobox</keyword>
<keyword evidence="6 12" id="KW-0238">DNA-binding</keyword>
<accession>A0AAD6LZH9</accession>
<keyword evidence="3 12" id="KW-0863">Zinc-finger</keyword>
<evidence type="ECO:0000256" key="10">
    <source>
        <dbReference type="SAM" id="MobiDB-lite"/>
    </source>
</evidence>
<feature type="compositionally biased region" description="Pro residues" evidence="10">
    <location>
        <begin position="345"/>
        <end position="358"/>
    </location>
</feature>
<dbReference type="GO" id="GO:0003700">
    <property type="term" value="F:DNA-binding transcription factor activity"/>
    <property type="evidence" value="ECO:0007669"/>
    <property type="project" value="TreeGrafter"/>
</dbReference>
<dbReference type="AlphaFoldDB" id="A0AAD6LZH9"/>
<feature type="region of interest" description="Disordered" evidence="10">
    <location>
        <begin position="331"/>
        <end position="388"/>
    </location>
</feature>
<proteinExistence type="predicted"/>
<keyword evidence="5" id="KW-0805">Transcription regulation</keyword>
<evidence type="ECO:0000256" key="8">
    <source>
        <dbReference type="ARBA" id="ARBA00023163"/>
    </source>
</evidence>
<gene>
    <name evidence="12" type="ORF">NC653_031415</name>
</gene>
<evidence type="ECO:0000313" key="13">
    <source>
        <dbReference type="Proteomes" id="UP001164929"/>
    </source>
</evidence>
<evidence type="ECO:0000256" key="5">
    <source>
        <dbReference type="ARBA" id="ARBA00023015"/>
    </source>
</evidence>
<evidence type="ECO:0000259" key="11">
    <source>
        <dbReference type="PROSITE" id="PS51523"/>
    </source>
</evidence>
<dbReference type="InterPro" id="IPR006456">
    <property type="entry name" value="ZF_HD_homeobox_Cys/His_dimer"/>
</dbReference>
<evidence type="ECO:0000256" key="2">
    <source>
        <dbReference type="ARBA" id="ARBA00022723"/>
    </source>
</evidence>
<dbReference type="FunFam" id="1.10.10.60:FF:000257">
    <property type="entry name" value="Zinc-finger homeodomain protein 2"/>
    <property type="match status" value="1"/>
</dbReference>
<feature type="domain" description="ZF-HD dimerization-type" evidence="11">
    <location>
        <begin position="136"/>
        <end position="185"/>
    </location>
</feature>
<dbReference type="Pfam" id="PF04770">
    <property type="entry name" value="ZF-HD_dimer"/>
    <property type="match status" value="1"/>
</dbReference>
<keyword evidence="13" id="KW-1185">Reference proteome</keyword>
<dbReference type="Proteomes" id="UP001164929">
    <property type="component" value="Chromosome 13"/>
</dbReference>
<evidence type="ECO:0000256" key="7">
    <source>
        <dbReference type="ARBA" id="ARBA00023155"/>
    </source>
</evidence>
<dbReference type="GO" id="GO:0005634">
    <property type="term" value="C:nucleus"/>
    <property type="evidence" value="ECO:0007669"/>
    <property type="project" value="UniProtKB-SubCell"/>
</dbReference>
<feature type="compositionally biased region" description="Basic and acidic residues" evidence="10">
    <location>
        <begin position="371"/>
        <end position="388"/>
    </location>
</feature>
<protein>
    <submittedName>
        <fullName evidence="12">Zinc-finger homeodomain protein 6-like</fullName>
    </submittedName>
</protein>
<dbReference type="GO" id="GO:0008270">
    <property type="term" value="F:zinc ion binding"/>
    <property type="evidence" value="ECO:0007669"/>
    <property type="project" value="UniProtKB-KW"/>
</dbReference>
<evidence type="ECO:0000256" key="6">
    <source>
        <dbReference type="ARBA" id="ARBA00023125"/>
    </source>
</evidence>
<dbReference type="NCBIfam" id="TIGR01565">
    <property type="entry name" value="homeo_ZF_HD"/>
    <property type="match status" value="1"/>
</dbReference>
<keyword evidence="9" id="KW-0539">Nucleus</keyword>
<keyword evidence="4" id="KW-0862">Zinc</keyword>